<dbReference type="InterPro" id="IPR036390">
    <property type="entry name" value="WH_DNA-bd_sf"/>
</dbReference>
<protein>
    <submittedName>
        <fullName evidence="5">GntR family transcriptional regulator</fullName>
    </submittedName>
</protein>
<evidence type="ECO:0000313" key="5">
    <source>
        <dbReference type="EMBL" id="UOO89641.1"/>
    </source>
</evidence>
<dbReference type="PANTHER" id="PTHR43537">
    <property type="entry name" value="TRANSCRIPTIONAL REGULATOR, GNTR FAMILY"/>
    <property type="match status" value="1"/>
</dbReference>
<sequence>MDHLQELLESDNKGEIIYARLANSLMNGLLLPNERLKIRDLAEKMGTSVTPVRDAVLRLVQDGALIMPSPRDIRVRSLTLTEYLEIRSIRLELEGMIAAKAALLATPDDIRQLEDMLAHNETALGNADAQTGLELNQSFHFELCRIAQMPILTSILHQLWIKIGPLIAQSYSKGGRHMIDYHYLVVRSIKEKDPQAAKIAIQTDLLSGGSVMLQLKIDETSP</sequence>
<dbReference type="EMBL" id="CP091511">
    <property type="protein sequence ID" value="UOO89641.1"/>
    <property type="molecule type" value="Genomic_DNA"/>
</dbReference>
<evidence type="ECO:0000313" key="6">
    <source>
        <dbReference type="Proteomes" id="UP000832011"/>
    </source>
</evidence>
<dbReference type="InterPro" id="IPR008920">
    <property type="entry name" value="TF_FadR/GntR_C"/>
</dbReference>
<dbReference type="SMART" id="SM00345">
    <property type="entry name" value="HTH_GNTR"/>
    <property type="match status" value="1"/>
</dbReference>
<dbReference type="RefSeq" id="WP_058305529.1">
    <property type="nucleotide sequence ID" value="NZ_CABKVG010000007.1"/>
</dbReference>
<evidence type="ECO:0000256" key="2">
    <source>
        <dbReference type="ARBA" id="ARBA00023125"/>
    </source>
</evidence>
<dbReference type="Gene3D" id="1.20.120.530">
    <property type="entry name" value="GntR ligand-binding domain-like"/>
    <property type="match status" value="1"/>
</dbReference>
<dbReference type="Pfam" id="PF00392">
    <property type="entry name" value="GntR"/>
    <property type="match status" value="1"/>
</dbReference>
<dbReference type="SUPFAM" id="SSF48008">
    <property type="entry name" value="GntR ligand-binding domain-like"/>
    <property type="match status" value="1"/>
</dbReference>
<dbReference type="InterPro" id="IPR036388">
    <property type="entry name" value="WH-like_DNA-bd_sf"/>
</dbReference>
<keyword evidence="3" id="KW-0804">Transcription</keyword>
<dbReference type="PROSITE" id="PS50949">
    <property type="entry name" value="HTH_GNTR"/>
    <property type="match status" value="1"/>
</dbReference>
<keyword evidence="1" id="KW-0805">Transcription regulation</keyword>
<dbReference type="Pfam" id="PF07729">
    <property type="entry name" value="FCD"/>
    <property type="match status" value="1"/>
</dbReference>
<evidence type="ECO:0000256" key="1">
    <source>
        <dbReference type="ARBA" id="ARBA00023015"/>
    </source>
</evidence>
<dbReference type="InterPro" id="IPR011711">
    <property type="entry name" value="GntR_C"/>
</dbReference>
<feature type="domain" description="HTH gntR-type" evidence="4">
    <location>
        <begin position="11"/>
        <end position="78"/>
    </location>
</feature>
<dbReference type="Gene3D" id="1.10.10.10">
    <property type="entry name" value="Winged helix-like DNA-binding domain superfamily/Winged helix DNA-binding domain"/>
    <property type="match status" value="1"/>
</dbReference>
<evidence type="ECO:0000256" key="3">
    <source>
        <dbReference type="ARBA" id="ARBA00023163"/>
    </source>
</evidence>
<proteinExistence type="predicted"/>
<dbReference type="SUPFAM" id="SSF46785">
    <property type="entry name" value="Winged helix' DNA-binding domain"/>
    <property type="match status" value="1"/>
</dbReference>
<accession>A0ABY4E1L0</accession>
<organism evidence="5 6">
    <name type="scientific">Vitreoscilla massiliensis</name>
    <dbReference type="NCBI Taxonomy" id="1689272"/>
    <lineage>
        <taxon>Bacteria</taxon>
        <taxon>Pseudomonadati</taxon>
        <taxon>Pseudomonadota</taxon>
        <taxon>Betaproteobacteria</taxon>
        <taxon>Neisseriales</taxon>
        <taxon>Neisseriaceae</taxon>
        <taxon>Vitreoscilla</taxon>
    </lineage>
</organism>
<keyword evidence="2" id="KW-0238">DNA-binding</keyword>
<gene>
    <name evidence="5" type="ORF">LVJ82_01245</name>
</gene>
<dbReference type="InterPro" id="IPR000524">
    <property type="entry name" value="Tscrpt_reg_HTH_GntR"/>
</dbReference>
<reference evidence="5 6" key="1">
    <citation type="journal article" date="2022" name="Res Sq">
        <title>Evolution of multicellular longitudinally dividing oral cavity symbionts (Neisseriaceae).</title>
        <authorList>
            <person name="Nyongesa S."/>
            <person name="Weber P."/>
            <person name="Bernet E."/>
            <person name="Pullido F."/>
            <person name="Nieckarz M."/>
            <person name="Delaby M."/>
            <person name="Nieves C."/>
            <person name="Viehboeck T."/>
            <person name="Krause N."/>
            <person name="Rivera-Millot A."/>
            <person name="Nakamura A."/>
            <person name="Vischer N."/>
            <person name="VanNieuwenhze M."/>
            <person name="Brun Y."/>
            <person name="Cava F."/>
            <person name="Bulgheresi S."/>
            <person name="Veyrier F."/>
        </authorList>
    </citation>
    <scope>NUCLEOTIDE SEQUENCE [LARGE SCALE GENOMIC DNA]</scope>
    <source>
        <strain evidence="5 6">SN4</strain>
    </source>
</reference>
<keyword evidence="6" id="KW-1185">Reference proteome</keyword>
<dbReference type="PANTHER" id="PTHR43537:SF39">
    <property type="entry name" value="HTH-TYPE TRANSCRIPTIONAL REGULATOR MCBR"/>
    <property type="match status" value="1"/>
</dbReference>
<evidence type="ECO:0000259" key="4">
    <source>
        <dbReference type="PROSITE" id="PS50949"/>
    </source>
</evidence>
<dbReference type="SMART" id="SM00895">
    <property type="entry name" value="FCD"/>
    <property type="match status" value="1"/>
</dbReference>
<dbReference type="Proteomes" id="UP000832011">
    <property type="component" value="Chromosome"/>
</dbReference>
<name>A0ABY4E1L0_9NEIS</name>